<keyword evidence="3" id="KW-0479">Metal-binding</keyword>
<dbReference type="EC" id="4.2.1.2" evidence="8"/>
<sequence>MREVDVSTITRAVEMMCIEANMVLTDDIVGRIKSSIDEERSPLARSILEAYLENMQAAKDMKIPVCQDTGMAVIFLELGQEVHLVGGSLREAVDRGVSNGYTNGYLRCSVVGDPLRERVNTGDNTPAILHTEIVPGDRVKITVAPKGFGSENMSALRMMTPSATREDVVNFVVEAVERAGSNPCPPVVVGVGIGGDFELSALLAKRAITEPIDRPNPDPYYADMEREILERLNRTGIGPQGFGGVTTALGVNIRTYATHIAGLPVAVNIGCHVTRHRSMEL</sequence>
<dbReference type="GO" id="GO:0004333">
    <property type="term" value="F:fumarate hydratase activity"/>
    <property type="evidence" value="ECO:0007669"/>
    <property type="project" value="UniProtKB-EC"/>
</dbReference>
<reference evidence="8" key="1">
    <citation type="submission" date="2020-08" db="EMBL/GenBank/DDBJ databases">
        <title>Genome public.</title>
        <authorList>
            <person name="Liu C."/>
            <person name="Sun Q."/>
        </authorList>
    </citation>
    <scope>NUCLEOTIDE SEQUENCE</scope>
    <source>
        <strain evidence="8">BX7</strain>
    </source>
</reference>
<dbReference type="AlphaFoldDB" id="A0A926HVA2"/>
<protein>
    <submittedName>
        <fullName evidence="8">Fumarate hydratase</fullName>
        <ecNumber evidence="8">4.2.1.2</ecNumber>
    </submittedName>
</protein>
<evidence type="ECO:0000313" key="8">
    <source>
        <dbReference type="EMBL" id="MBC8536780.1"/>
    </source>
</evidence>
<comment type="caution">
    <text evidence="8">The sequence shown here is derived from an EMBL/GenBank/DDBJ whole genome shotgun (WGS) entry which is preliminary data.</text>
</comment>
<comment type="similarity">
    <text evidence="1">Belongs to the class-I fumarase family.</text>
</comment>
<dbReference type="GO" id="GO:0046872">
    <property type="term" value="F:metal ion binding"/>
    <property type="evidence" value="ECO:0007669"/>
    <property type="project" value="UniProtKB-KW"/>
</dbReference>
<dbReference type="EMBL" id="JACRSP010000003">
    <property type="protein sequence ID" value="MBC8536780.1"/>
    <property type="molecule type" value="Genomic_DNA"/>
</dbReference>
<feature type="domain" description="Fe-S hydro-lyase tartrate dehydratase alpha-type catalytic" evidence="7">
    <location>
        <begin position="11"/>
        <end position="279"/>
    </location>
</feature>
<dbReference type="GO" id="GO:0051539">
    <property type="term" value="F:4 iron, 4 sulfur cluster binding"/>
    <property type="evidence" value="ECO:0007669"/>
    <property type="project" value="UniProtKB-KW"/>
</dbReference>
<dbReference type="InterPro" id="IPR004646">
    <property type="entry name" value="Fe-S_hydro-lyase_TtdA-typ_cat"/>
</dbReference>
<gene>
    <name evidence="8" type="ORF">H8695_08785</name>
</gene>
<organism evidence="8 9">
    <name type="scientific">Feifania hominis</name>
    <dbReference type="NCBI Taxonomy" id="2763660"/>
    <lineage>
        <taxon>Bacteria</taxon>
        <taxon>Bacillati</taxon>
        <taxon>Bacillota</taxon>
        <taxon>Clostridia</taxon>
        <taxon>Eubacteriales</taxon>
        <taxon>Feifaniaceae</taxon>
        <taxon>Feifania</taxon>
    </lineage>
</organism>
<keyword evidence="9" id="KW-1185">Reference proteome</keyword>
<keyword evidence="6 8" id="KW-0456">Lyase</keyword>
<dbReference type="NCBIfam" id="TIGR00722">
    <property type="entry name" value="ttdA_fumA_fumB"/>
    <property type="match status" value="1"/>
</dbReference>
<dbReference type="RefSeq" id="WP_249300672.1">
    <property type="nucleotide sequence ID" value="NZ_JACRSP010000003.1"/>
</dbReference>
<dbReference type="Pfam" id="PF05681">
    <property type="entry name" value="Fumerase"/>
    <property type="match status" value="1"/>
</dbReference>
<evidence type="ECO:0000256" key="1">
    <source>
        <dbReference type="ARBA" id="ARBA00008876"/>
    </source>
</evidence>
<dbReference type="Proteomes" id="UP000620366">
    <property type="component" value="Unassembled WGS sequence"/>
</dbReference>
<evidence type="ECO:0000256" key="3">
    <source>
        <dbReference type="ARBA" id="ARBA00022723"/>
    </source>
</evidence>
<proteinExistence type="inferred from homology"/>
<evidence type="ECO:0000256" key="4">
    <source>
        <dbReference type="ARBA" id="ARBA00023004"/>
    </source>
</evidence>
<evidence type="ECO:0000256" key="2">
    <source>
        <dbReference type="ARBA" id="ARBA00022485"/>
    </source>
</evidence>
<dbReference type="PANTHER" id="PTHR30389">
    <property type="entry name" value="FUMARATE HYDRATASE-RELATED"/>
    <property type="match status" value="1"/>
</dbReference>
<name>A0A926HVA2_9FIRM</name>
<evidence type="ECO:0000313" key="9">
    <source>
        <dbReference type="Proteomes" id="UP000620366"/>
    </source>
</evidence>
<evidence type="ECO:0000256" key="5">
    <source>
        <dbReference type="ARBA" id="ARBA00023014"/>
    </source>
</evidence>
<dbReference type="NCBIfam" id="NF004885">
    <property type="entry name" value="PRK06246.1"/>
    <property type="match status" value="1"/>
</dbReference>
<keyword evidence="5" id="KW-0411">Iron-sulfur</keyword>
<evidence type="ECO:0000259" key="7">
    <source>
        <dbReference type="Pfam" id="PF05681"/>
    </source>
</evidence>
<evidence type="ECO:0000256" key="6">
    <source>
        <dbReference type="ARBA" id="ARBA00023239"/>
    </source>
</evidence>
<keyword evidence="2" id="KW-0004">4Fe-4S</keyword>
<dbReference type="InterPro" id="IPR051208">
    <property type="entry name" value="Class-I_Fumarase/Tartrate_DH"/>
</dbReference>
<accession>A0A926HVA2</accession>
<keyword evidence="4" id="KW-0408">Iron</keyword>
<dbReference type="PANTHER" id="PTHR30389:SF17">
    <property type="entry name" value="L(+)-TARTRATE DEHYDRATASE SUBUNIT ALPHA-RELATED"/>
    <property type="match status" value="1"/>
</dbReference>